<evidence type="ECO:0000256" key="1">
    <source>
        <dbReference type="SAM" id="MobiDB-lite"/>
    </source>
</evidence>
<dbReference type="Proteomes" id="UP000503399">
    <property type="component" value="Chromosome"/>
</dbReference>
<reference evidence="2 3" key="1">
    <citation type="submission" date="2020-02" db="EMBL/GenBank/DDBJ databases">
        <authorList>
            <person name="Hogendoorn C."/>
        </authorList>
    </citation>
    <scope>NUCLEOTIDE SEQUENCE [LARGE SCALE GENOMIC DNA]</scope>
    <source>
        <strain evidence="2">R501</strain>
    </source>
</reference>
<feature type="region of interest" description="Disordered" evidence="1">
    <location>
        <begin position="1"/>
        <end position="43"/>
    </location>
</feature>
<protein>
    <submittedName>
        <fullName evidence="2">Uncharacterized protein</fullName>
    </submittedName>
</protein>
<evidence type="ECO:0000313" key="3">
    <source>
        <dbReference type="Proteomes" id="UP000503399"/>
    </source>
</evidence>
<accession>A0A6F8ZE53</accession>
<sequence length="92" mass="9746">MQSSGNPPPAIRTTWSPAGCGGSPAPQLPGGGERDRGVTGNRVGLVRQGERGLRQWTRLAAVPWLFRLGRGGAGGRRAAVGQKGRCFPRRTR</sequence>
<keyword evidence="3" id="KW-1185">Reference proteome</keyword>
<gene>
    <name evidence="2" type="ORF">R50_0541</name>
</gene>
<dbReference type="AlphaFoldDB" id="A0A6F8ZE53"/>
<dbReference type="EMBL" id="LR778114">
    <property type="protein sequence ID" value="CAB1128047.1"/>
    <property type="molecule type" value="Genomic_DNA"/>
</dbReference>
<proteinExistence type="predicted"/>
<organism evidence="2 3">
    <name type="scientific">Candidatus Hydrogenisulfobacillus filiaventi</name>
    <dbReference type="NCBI Taxonomy" id="2707344"/>
    <lineage>
        <taxon>Bacteria</taxon>
        <taxon>Bacillati</taxon>
        <taxon>Bacillota</taxon>
        <taxon>Clostridia</taxon>
        <taxon>Eubacteriales</taxon>
        <taxon>Clostridiales Family XVII. Incertae Sedis</taxon>
        <taxon>Candidatus Hydrogenisulfobacillus</taxon>
    </lineage>
</organism>
<name>A0A6F8ZE53_9FIRM</name>
<dbReference type="KEGG" id="hfv:R50_0541"/>
<feature type="compositionally biased region" description="Low complexity" evidence="1">
    <location>
        <begin position="76"/>
        <end position="85"/>
    </location>
</feature>
<feature type="region of interest" description="Disordered" evidence="1">
    <location>
        <begin position="72"/>
        <end position="92"/>
    </location>
</feature>
<evidence type="ECO:0000313" key="2">
    <source>
        <dbReference type="EMBL" id="CAB1128047.1"/>
    </source>
</evidence>
<feature type="compositionally biased region" description="Pro residues" evidence="1">
    <location>
        <begin position="1"/>
        <end position="10"/>
    </location>
</feature>